<proteinExistence type="predicted"/>
<dbReference type="SUPFAM" id="SSF54403">
    <property type="entry name" value="Cystatin/monellin"/>
    <property type="match status" value="2"/>
</dbReference>
<feature type="compositionally biased region" description="Basic residues" evidence="4">
    <location>
        <begin position="349"/>
        <end position="360"/>
    </location>
</feature>
<evidence type="ECO:0000256" key="4">
    <source>
        <dbReference type="SAM" id="MobiDB-lite"/>
    </source>
</evidence>
<feature type="chain" id="PRO_5034175291" evidence="5">
    <location>
        <begin position="31"/>
        <end position="360"/>
    </location>
</feature>
<dbReference type="InterPro" id="IPR050735">
    <property type="entry name" value="Kininogen_Fetuin_HRG"/>
</dbReference>
<dbReference type="CDD" id="cd00042">
    <property type="entry name" value="CY"/>
    <property type="match status" value="1"/>
</dbReference>
<feature type="region of interest" description="Disordered" evidence="4">
    <location>
        <begin position="278"/>
        <end position="360"/>
    </location>
</feature>
<evidence type="ECO:0000256" key="5">
    <source>
        <dbReference type="SAM" id="SignalP"/>
    </source>
</evidence>
<dbReference type="PANTHER" id="PTHR13814:SF17">
    <property type="entry name" value="FETUIN-B PRECURSOR"/>
    <property type="match status" value="1"/>
</dbReference>
<reference evidence="7" key="1">
    <citation type="submission" date="2020-06" db="EMBL/GenBank/DDBJ databases">
        <authorList>
            <consortium name="Wellcome Sanger Institute Data Sharing"/>
        </authorList>
    </citation>
    <scope>NUCLEOTIDE SEQUENCE [LARGE SCALE GENOMIC DNA]</scope>
</reference>
<evidence type="ECO:0000256" key="1">
    <source>
        <dbReference type="ARBA" id="ARBA00022729"/>
    </source>
</evidence>
<protein>
    <submittedName>
        <fullName evidence="7">Fetuin-B-like</fullName>
    </submittedName>
</protein>
<dbReference type="Gene3D" id="3.10.450.10">
    <property type="match status" value="2"/>
</dbReference>
<dbReference type="InterPro" id="IPR046350">
    <property type="entry name" value="Cystatin_sf"/>
</dbReference>
<reference evidence="7" key="2">
    <citation type="submission" date="2025-08" db="UniProtKB">
        <authorList>
            <consortium name="Ensembl"/>
        </authorList>
    </citation>
    <scope>IDENTIFICATION</scope>
</reference>
<accession>A0A8C5DY30</accession>
<dbReference type="PROSITE" id="PS51530">
    <property type="entry name" value="CYSTATIN_FETUIN_B"/>
    <property type="match status" value="1"/>
</dbReference>
<feature type="signal peptide" evidence="5">
    <location>
        <begin position="1"/>
        <end position="30"/>
    </location>
</feature>
<feature type="compositionally biased region" description="Low complexity" evidence="4">
    <location>
        <begin position="333"/>
        <end position="347"/>
    </location>
</feature>
<dbReference type="SMART" id="SM00043">
    <property type="entry name" value="CY"/>
    <property type="match status" value="2"/>
</dbReference>
<organism evidence="7 8">
    <name type="scientific">Gouania willdenowi</name>
    <name type="common">Blunt-snouted clingfish</name>
    <name type="synonym">Lepadogaster willdenowi</name>
    <dbReference type="NCBI Taxonomy" id="441366"/>
    <lineage>
        <taxon>Eukaryota</taxon>
        <taxon>Metazoa</taxon>
        <taxon>Chordata</taxon>
        <taxon>Craniata</taxon>
        <taxon>Vertebrata</taxon>
        <taxon>Euteleostomi</taxon>
        <taxon>Actinopterygii</taxon>
        <taxon>Neopterygii</taxon>
        <taxon>Teleostei</taxon>
        <taxon>Neoteleostei</taxon>
        <taxon>Acanthomorphata</taxon>
        <taxon>Ovalentaria</taxon>
        <taxon>Blenniimorphae</taxon>
        <taxon>Blenniiformes</taxon>
        <taxon>Gobiesocoidei</taxon>
        <taxon>Gobiesocidae</taxon>
        <taxon>Gobiesocinae</taxon>
        <taxon>Gouania</taxon>
    </lineage>
</organism>
<keyword evidence="8" id="KW-1185">Reference proteome</keyword>
<sequence length="360" mass="39575">MVTFDVAVCNRMGVHLMLLCVGLLLLEGRASPGVPPGCNSPEAVRVAEDALHQVNQDRISGYVWSLNRLYDVARTTEQNKGVLYKLTIDVLATNCHVISKKPWKDCSIRDIGDIPAYGECEVVAYFDTEVILQSYSCAVREVLATAVVRDCPDCPTADSLDDPIVKETARLSLLKFNQDSSLANYFSLENITMASYQWIVVGPAYNVDFTIVETVCSKTTDPSELGLCPPMDCQFAHKGFCQGSHYPTEDEFEFQNPVGTKQLSRQSSVTVKCEIYEPQASKEEEQAHVTAGQGHTEHQDHNHTHLHSHEHTHTHSASNGTKAPGPKGIVENRPAAPRSAPSASSCPGVHRHKGLVRFTT</sequence>
<name>A0A8C5DY30_GOUWI</name>
<feature type="domain" description="Cystatin fetuin-B-type" evidence="6">
    <location>
        <begin position="149"/>
        <end position="274"/>
    </location>
</feature>
<gene>
    <name evidence="7" type="primary">LOC114462447</name>
</gene>
<dbReference type="GO" id="GO:0004869">
    <property type="term" value="F:cysteine-type endopeptidase inhibitor activity"/>
    <property type="evidence" value="ECO:0007669"/>
    <property type="project" value="InterPro"/>
</dbReference>
<dbReference type="InterPro" id="IPR000010">
    <property type="entry name" value="Cystatin_dom"/>
</dbReference>
<reference evidence="7" key="3">
    <citation type="submission" date="2025-09" db="UniProtKB">
        <authorList>
            <consortium name="Ensembl"/>
        </authorList>
    </citation>
    <scope>IDENTIFICATION</scope>
</reference>
<dbReference type="Proteomes" id="UP000694680">
    <property type="component" value="Chromosome 4"/>
</dbReference>
<evidence type="ECO:0000256" key="3">
    <source>
        <dbReference type="ARBA" id="ARBA00023180"/>
    </source>
</evidence>
<dbReference type="InterPro" id="IPR025764">
    <property type="entry name" value="Cystatin_Fetuin_B"/>
</dbReference>
<evidence type="ECO:0000259" key="6">
    <source>
        <dbReference type="PROSITE" id="PS51530"/>
    </source>
</evidence>
<keyword evidence="3" id="KW-0325">Glycoprotein</keyword>
<dbReference type="Ensembl" id="ENSGWIT00000015073.1">
    <property type="protein sequence ID" value="ENSGWIP00000013602.1"/>
    <property type="gene ID" value="ENSGWIG00000007721.1"/>
</dbReference>
<keyword evidence="2" id="KW-1015">Disulfide bond</keyword>
<evidence type="ECO:0000256" key="2">
    <source>
        <dbReference type="ARBA" id="ARBA00023157"/>
    </source>
</evidence>
<dbReference type="GO" id="GO:0005576">
    <property type="term" value="C:extracellular region"/>
    <property type="evidence" value="ECO:0007669"/>
    <property type="project" value="TreeGrafter"/>
</dbReference>
<dbReference type="Pfam" id="PF00031">
    <property type="entry name" value="Cystatin"/>
    <property type="match status" value="2"/>
</dbReference>
<feature type="compositionally biased region" description="Basic and acidic residues" evidence="4">
    <location>
        <begin position="295"/>
        <end position="313"/>
    </location>
</feature>
<evidence type="ECO:0000313" key="8">
    <source>
        <dbReference type="Proteomes" id="UP000694680"/>
    </source>
</evidence>
<evidence type="ECO:0000313" key="7">
    <source>
        <dbReference type="Ensembl" id="ENSGWIP00000013602.1"/>
    </source>
</evidence>
<keyword evidence="1 5" id="KW-0732">Signal</keyword>
<dbReference type="PANTHER" id="PTHR13814">
    <property type="entry name" value="FETUIN"/>
    <property type="match status" value="1"/>
</dbReference>
<dbReference type="AlphaFoldDB" id="A0A8C5DY30"/>